<dbReference type="EMBL" id="NOWT01000023">
    <property type="protein sequence ID" value="OYD82349.1"/>
    <property type="molecule type" value="Genomic_DNA"/>
</dbReference>
<evidence type="ECO:0000313" key="1">
    <source>
        <dbReference type="EMBL" id="OYD82349.1"/>
    </source>
</evidence>
<evidence type="ECO:0000313" key="2">
    <source>
        <dbReference type="Proteomes" id="UP000215367"/>
    </source>
</evidence>
<keyword evidence="1" id="KW-0614">Plasmid</keyword>
<name>A0A235H961_AZOBR</name>
<proteinExistence type="predicted"/>
<reference evidence="1 2" key="1">
    <citation type="submission" date="2017-07" db="EMBL/GenBank/DDBJ databases">
        <title>Whole genome sequence of Azospirillum brasilense 2A1, a potential biofertilizer strain.</title>
        <authorList>
            <person name="Fontana C.A."/>
            <person name="Toffoli L.M."/>
            <person name="Salazar S.M."/>
            <person name="Puglisi E."/>
            <person name="Pedraza R."/>
            <person name="Bassi D."/>
            <person name="Cocconcelli P.S."/>
        </authorList>
    </citation>
    <scope>NUCLEOTIDE SEQUENCE [LARGE SCALE GENOMIC DNA]</scope>
    <source>
        <strain evidence="1 2">2A1</strain>
        <plasmid evidence="1">unnamed</plasmid>
    </source>
</reference>
<accession>A0A235H961</accession>
<protein>
    <submittedName>
        <fullName evidence="1">Uncharacterized protein</fullName>
    </submittedName>
</protein>
<sequence>MARRAVRDTASVHIVWRGGETTELEVPLPVGMITAMPAYGAMLELLRTLVNTGLNDQEIAAILTAEGFRLPMRDRGVLCSMVATLRALAFWRRSRRLPGGLRQGDFR</sequence>
<dbReference type="AlphaFoldDB" id="A0A235H961"/>
<organism evidence="1 2">
    <name type="scientific">Azospirillum brasilense</name>
    <dbReference type="NCBI Taxonomy" id="192"/>
    <lineage>
        <taxon>Bacteria</taxon>
        <taxon>Pseudomonadati</taxon>
        <taxon>Pseudomonadota</taxon>
        <taxon>Alphaproteobacteria</taxon>
        <taxon>Rhodospirillales</taxon>
        <taxon>Azospirillaceae</taxon>
        <taxon>Azospirillum</taxon>
    </lineage>
</organism>
<gene>
    <name evidence="1" type="ORF">CHT98_21615</name>
</gene>
<comment type="caution">
    <text evidence="1">The sequence shown here is derived from an EMBL/GenBank/DDBJ whole genome shotgun (WGS) entry which is preliminary data.</text>
</comment>
<geneLocation type="plasmid" evidence="1">
    <name>unnamed</name>
</geneLocation>
<dbReference type="Proteomes" id="UP000215367">
    <property type="component" value="Unassembled WGS sequence"/>
</dbReference>